<dbReference type="SUPFAM" id="SSF56112">
    <property type="entry name" value="Protein kinase-like (PK-like)"/>
    <property type="match status" value="1"/>
</dbReference>
<evidence type="ECO:0000259" key="6">
    <source>
        <dbReference type="PROSITE" id="PS50011"/>
    </source>
</evidence>
<dbReference type="GO" id="GO:0005776">
    <property type="term" value="C:autophagosome"/>
    <property type="evidence" value="ECO:0007669"/>
    <property type="project" value="TreeGrafter"/>
</dbReference>
<dbReference type="Pfam" id="PF00069">
    <property type="entry name" value="Pkinase"/>
    <property type="match status" value="1"/>
</dbReference>
<dbReference type="RefSeq" id="WP_183250812.1">
    <property type="nucleotide sequence ID" value="NZ_JACHEP010000001.1"/>
</dbReference>
<dbReference type="SMART" id="SM00219">
    <property type="entry name" value="TyrKc"/>
    <property type="match status" value="1"/>
</dbReference>
<dbReference type="GO" id="GO:0004674">
    <property type="term" value="F:protein serine/threonine kinase activity"/>
    <property type="evidence" value="ECO:0007669"/>
    <property type="project" value="UniProtKB-EC"/>
</dbReference>
<dbReference type="PROSITE" id="PS50011">
    <property type="entry name" value="PROTEIN_KINASE_DOM"/>
    <property type="match status" value="1"/>
</dbReference>
<gene>
    <name evidence="7" type="ORF">HNQ34_000093</name>
</gene>
<keyword evidence="1 7" id="KW-0808">Transferase</keyword>
<dbReference type="PANTHER" id="PTHR24348">
    <property type="entry name" value="SERINE/THREONINE-PROTEIN KINASE UNC-51-RELATED"/>
    <property type="match status" value="1"/>
</dbReference>
<dbReference type="EC" id="2.7.11.1" evidence="7"/>
<organism evidence="7 8">
    <name type="scientific">Anoxybacteroides tepidamans</name>
    <dbReference type="NCBI Taxonomy" id="265948"/>
    <lineage>
        <taxon>Bacteria</taxon>
        <taxon>Bacillati</taxon>
        <taxon>Bacillota</taxon>
        <taxon>Bacilli</taxon>
        <taxon>Bacillales</taxon>
        <taxon>Anoxybacillaceae</taxon>
        <taxon>Anoxybacteroides</taxon>
    </lineage>
</organism>
<evidence type="ECO:0000256" key="1">
    <source>
        <dbReference type="ARBA" id="ARBA00022679"/>
    </source>
</evidence>
<dbReference type="CDD" id="cd14014">
    <property type="entry name" value="STKc_PknB_like"/>
    <property type="match status" value="1"/>
</dbReference>
<dbReference type="AlphaFoldDB" id="A0A7W8ILX2"/>
<dbReference type="InterPro" id="IPR011009">
    <property type="entry name" value="Kinase-like_dom_sf"/>
</dbReference>
<proteinExistence type="predicted"/>
<dbReference type="EMBL" id="JACHEP010000001">
    <property type="protein sequence ID" value="MBB5323016.1"/>
    <property type="molecule type" value="Genomic_DNA"/>
</dbReference>
<dbReference type="InterPro" id="IPR000719">
    <property type="entry name" value="Prot_kinase_dom"/>
</dbReference>
<reference evidence="7 8" key="1">
    <citation type="submission" date="2020-08" db="EMBL/GenBank/DDBJ databases">
        <title>Genomic Encyclopedia of Type Strains, Phase IV (KMG-IV): sequencing the most valuable type-strain genomes for metagenomic binning, comparative biology and taxonomic classification.</title>
        <authorList>
            <person name="Goeker M."/>
        </authorList>
    </citation>
    <scope>NUCLEOTIDE SEQUENCE [LARGE SCALE GENOMIC DNA]</scope>
    <source>
        <strain evidence="7 8">DSM 16325</strain>
    </source>
</reference>
<keyword evidence="3 7" id="KW-0418">Kinase</keyword>
<sequence>MRFSYFCPVIEHLFERRCKKGTILHGYYQILYELGIGSYGITYLATDLRTNKQVVVKQMRKMKRKKRMESFEREANILKQLEHPQIPALYETFTEHGVPHLVMEYIDGDTVESLIFEKGKTYTEKEAFQLLKDVLAVVEYIHKKGIVHRDLRIPNILLRDGRVYVIDFGLARFLHEQVPHLETYVLEKKLRRQIDVKSDLYALGHFLLFLLYSSYEPKTDEERSWEEELSISDEARSILQKMLQITSPYHDVDELMRDVDHMLEKKGMKKDVVVS</sequence>
<keyword evidence="4 5" id="KW-0067">ATP-binding</keyword>
<evidence type="ECO:0000313" key="7">
    <source>
        <dbReference type="EMBL" id="MBB5323016.1"/>
    </source>
</evidence>
<name>A0A7W8ILX2_9BACL</name>
<dbReference type="GO" id="GO:0004713">
    <property type="term" value="F:protein tyrosine kinase activity"/>
    <property type="evidence" value="ECO:0007669"/>
    <property type="project" value="InterPro"/>
</dbReference>
<dbReference type="PANTHER" id="PTHR24348:SF22">
    <property type="entry name" value="NON-SPECIFIC SERINE_THREONINE PROTEIN KINASE"/>
    <property type="match status" value="1"/>
</dbReference>
<feature type="domain" description="Protein kinase" evidence="6">
    <location>
        <begin position="28"/>
        <end position="275"/>
    </location>
</feature>
<dbReference type="GO" id="GO:0005524">
    <property type="term" value="F:ATP binding"/>
    <property type="evidence" value="ECO:0007669"/>
    <property type="project" value="UniProtKB-UniRule"/>
</dbReference>
<accession>A0A7W8ILX2</accession>
<evidence type="ECO:0000256" key="5">
    <source>
        <dbReference type="PROSITE-ProRule" id="PRU10141"/>
    </source>
</evidence>
<dbReference type="PROSITE" id="PS00107">
    <property type="entry name" value="PROTEIN_KINASE_ATP"/>
    <property type="match status" value="1"/>
</dbReference>
<evidence type="ECO:0000256" key="3">
    <source>
        <dbReference type="ARBA" id="ARBA00022777"/>
    </source>
</evidence>
<evidence type="ECO:0000313" key="8">
    <source>
        <dbReference type="Proteomes" id="UP000520011"/>
    </source>
</evidence>
<dbReference type="GO" id="GO:0000407">
    <property type="term" value="C:phagophore assembly site"/>
    <property type="evidence" value="ECO:0007669"/>
    <property type="project" value="TreeGrafter"/>
</dbReference>
<protein>
    <submittedName>
        <fullName evidence="7">Serine/threonine-protein kinase</fullName>
        <ecNumber evidence="7">2.7.11.1</ecNumber>
    </submittedName>
</protein>
<keyword evidence="2 5" id="KW-0547">Nucleotide-binding</keyword>
<dbReference type="InterPro" id="IPR045269">
    <property type="entry name" value="Atg1-like"/>
</dbReference>
<dbReference type="Proteomes" id="UP000520011">
    <property type="component" value="Unassembled WGS sequence"/>
</dbReference>
<dbReference type="InterPro" id="IPR017441">
    <property type="entry name" value="Protein_kinase_ATP_BS"/>
</dbReference>
<dbReference type="Gene3D" id="1.10.510.10">
    <property type="entry name" value="Transferase(Phosphotransferase) domain 1"/>
    <property type="match status" value="1"/>
</dbReference>
<dbReference type="InterPro" id="IPR020635">
    <property type="entry name" value="Tyr_kinase_cat_dom"/>
</dbReference>
<keyword evidence="8" id="KW-1185">Reference proteome</keyword>
<dbReference type="GO" id="GO:0016020">
    <property type="term" value="C:membrane"/>
    <property type="evidence" value="ECO:0007669"/>
    <property type="project" value="TreeGrafter"/>
</dbReference>
<evidence type="ECO:0000256" key="2">
    <source>
        <dbReference type="ARBA" id="ARBA00022741"/>
    </source>
</evidence>
<dbReference type="GO" id="GO:0005829">
    <property type="term" value="C:cytosol"/>
    <property type="evidence" value="ECO:0007669"/>
    <property type="project" value="TreeGrafter"/>
</dbReference>
<feature type="binding site" evidence="5">
    <location>
        <position position="57"/>
    </location>
    <ligand>
        <name>ATP</name>
        <dbReference type="ChEBI" id="CHEBI:30616"/>
    </ligand>
</feature>
<comment type="caution">
    <text evidence="7">The sequence shown here is derived from an EMBL/GenBank/DDBJ whole genome shotgun (WGS) entry which is preliminary data.</text>
</comment>
<evidence type="ECO:0000256" key="4">
    <source>
        <dbReference type="ARBA" id="ARBA00022840"/>
    </source>
</evidence>